<accession>A0AAV1RWF4</accession>
<dbReference type="Proteomes" id="UP001314170">
    <property type="component" value="Unassembled WGS sequence"/>
</dbReference>
<sequence length="140" mass="15138">MSARLLSGPIPEGSSSTSSPLWRTIWRNVSMDDLCPKCPVSPKNTAHVLISWAALVQLWGKAGVENWLLEEGMDLVDRAMELASLPARAGELCSEFLSVQKTSKPPLVTKSSDGGLSPIKRALDNKGETLGLESKDTVYN</sequence>
<gene>
    <name evidence="1" type="ORF">DCAF_LOCUS16101</name>
</gene>
<organism evidence="1 2">
    <name type="scientific">Dovyalis caffra</name>
    <dbReference type="NCBI Taxonomy" id="77055"/>
    <lineage>
        <taxon>Eukaryota</taxon>
        <taxon>Viridiplantae</taxon>
        <taxon>Streptophyta</taxon>
        <taxon>Embryophyta</taxon>
        <taxon>Tracheophyta</taxon>
        <taxon>Spermatophyta</taxon>
        <taxon>Magnoliopsida</taxon>
        <taxon>eudicotyledons</taxon>
        <taxon>Gunneridae</taxon>
        <taxon>Pentapetalae</taxon>
        <taxon>rosids</taxon>
        <taxon>fabids</taxon>
        <taxon>Malpighiales</taxon>
        <taxon>Salicaceae</taxon>
        <taxon>Flacourtieae</taxon>
        <taxon>Dovyalis</taxon>
    </lineage>
</organism>
<evidence type="ECO:0000313" key="2">
    <source>
        <dbReference type="Proteomes" id="UP001314170"/>
    </source>
</evidence>
<keyword evidence="2" id="KW-1185">Reference proteome</keyword>
<dbReference type="AlphaFoldDB" id="A0AAV1RWF4"/>
<protein>
    <submittedName>
        <fullName evidence="1">Uncharacterized protein</fullName>
    </submittedName>
</protein>
<comment type="caution">
    <text evidence="1">The sequence shown here is derived from an EMBL/GenBank/DDBJ whole genome shotgun (WGS) entry which is preliminary data.</text>
</comment>
<reference evidence="1 2" key="1">
    <citation type="submission" date="2024-01" db="EMBL/GenBank/DDBJ databases">
        <authorList>
            <person name="Waweru B."/>
        </authorList>
    </citation>
    <scope>NUCLEOTIDE SEQUENCE [LARGE SCALE GENOMIC DNA]</scope>
</reference>
<evidence type="ECO:0000313" key="1">
    <source>
        <dbReference type="EMBL" id="CAK7341075.1"/>
    </source>
</evidence>
<name>A0AAV1RWF4_9ROSI</name>
<dbReference type="EMBL" id="CAWUPB010001160">
    <property type="protein sequence ID" value="CAK7341075.1"/>
    <property type="molecule type" value="Genomic_DNA"/>
</dbReference>
<proteinExistence type="predicted"/>